<dbReference type="PANTHER" id="PTHR13622:SF8">
    <property type="entry name" value="THIAMIN PYROPHOSPHOKINASE 1"/>
    <property type="match status" value="1"/>
</dbReference>
<evidence type="ECO:0000259" key="2">
    <source>
        <dbReference type="PROSITE" id="PS51462"/>
    </source>
</evidence>
<evidence type="ECO:0000256" key="1">
    <source>
        <dbReference type="SAM" id="MobiDB-lite"/>
    </source>
</evidence>
<reference evidence="3 4" key="1">
    <citation type="submission" date="2019-11" db="EMBL/GenBank/DDBJ databases">
        <authorList>
            <person name="Khan S.A."/>
            <person name="Jeon C.O."/>
            <person name="Chun B.H."/>
        </authorList>
    </citation>
    <scope>NUCLEOTIDE SEQUENCE [LARGE SCALE GENOMIC DNA]</scope>
    <source>
        <strain evidence="3 4">IMCC 1097</strain>
    </source>
</reference>
<protein>
    <submittedName>
        <fullName evidence="3">NUDIX domain-containing protein</fullName>
    </submittedName>
</protein>
<dbReference type="OrthoDB" id="5621792at2"/>
<dbReference type="KEGG" id="llp:GH975_11710"/>
<dbReference type="InterPro" id="IPR015797">
    <property type="entry name" value="NUDIX_hydrolase-like_dom_sf"/>
</dbReference>
<dbReference type="PROSITE" id="PS51462">
    <property type="entry name" value="NUDIX"/>
    <property type="match status" value="1"/>
</dbReference>
<gene>
    <name evidence="3" type="ORF">GH975_11710</name>
</gene>
<feature type="domain" description="Nudix hydrolase" evidence="2">
    <location>
        <begin position="166"/>
        <end position="307"/>
    </location>
</feature>
<dbReference type="GO" id="GO:0044715">
    <property type="term" value="F:8-oxo-dGDP phosphatase activity"/>
    <property type="evidence" value="ECO:0007669"/>
    <property type="project" value="TreeGrafter"/>
</dbReference>
<keyword evidence="4" id="KW-1185">Reference proteome</keyword>
<dbReference type="PANTHER" id="PTHR13622">
    <property type="entry name" value="THIAMIN PYROPHOSPHOKINASE"/>
    <property type="match status" value="1"/>
</dbReference>
<feature type="compositionally biased region" description="Pro residues" evidence="1">
    <location>
        <begin position="1"/>
        <end position="10"/>
    </location>
</feature>
<dbReference type="CDD" id="cd03676">
    <property type="entry name" value="NUDIX_Tnr3_like"/>
    <property type="match status" value="1"/>
</dbReference>
<accession>A0A5Q2QD14</accession>
<dbReference type="Proteomes" id="UP000388235">
    <property type="component" value="Chromosome"/>
</dbReference>
<feature type="region of interest" description="Disordered" evidence="1">
    <location>
        <begin position="1"/>
        <end position="41"/>
    </location>
</feature>
<dbReference type="Gene3D" id="3.90.79.10">
    <property type="entry name" value="Nucleoside Triphosphate Pyrophosphohydrolase"/>
    <property type="match status" value="1"/>
</dbReference>
<dbReference type="InterPro" id="IPR000086">
    <property type="entry name" value="NUDIX_hydrolase_dom"/>
</dbReference>
<dbReference type="AlphaFoldDB" id="A0A5Q2QD14"/>
<dbReference type="SUPFAM" id="SSF55811">
    <property type="entry name" value="Nudix"/>
    <property type="match status" value="1"/>
</dbReference>
<dbReference type="Pfam" id="PF00293">
    <property type="entry name" value="NUDIX"/>
    <property type="match status" value="1"/>
</dbReference>
<evidence type="ECO:0000313" key="3">
    <source>
        <dbReference type="EMBL" id="QGG81193.1"/>
    </source>
</evidence>
<feature type="compositionally biased region" description="Low complexity" evidence="1">
    <location>
        <begin position="11"/>
        <end position="32"/>
    </location>
</feature>
<proteinExistence type="predicted"/>
<name>A0A5Q2QD14_9GAMM</name>
<dbReference type="EMBL" id="CP045871">
    <property type="protein sequence ID" value="QGG81193.1"/>
    <property type="molecule type" value="Genomic_DNA"/>
</dbReference>
<dbReference type="FunFam" id="3.90.79.10:FF:000019">
    <property type="entry name" value="Thiamin pyrophosphokinase, putative"/>
    <property type="match status" value="1"/>
</dbReference>
<organism evidence="3 4">
    <name type="scientific">Litorivicinus lipolyticus</name>
    <dbReference type="NCBI Taxonomy" id="418701"/>
    <lineage>
        <taxon>Bacteria</taxon>
        <taxon>Pseudomonadati</taxon>
        <taxon>Pseudomonadota</taxon>
        <taxon>Gammaproteobacteria</taxon>
        <taxon>Oceanospirillales</taxon>
        <taxon>Litorivicinaceae</taxon>
        <taxon>Litorivicinus</taxon>
    </lineage>
</organism>
<evidence type="ECO:0000313" key="4">
    <source>
        <dbReference type="Proteomes" id="UP000388235"/>
    </source>
</evidence>
<sequence>MLNPPPPTKPPIASTPASTPTASSRSTSANPPDGVSRPESERCKLATYADDTATPTRRHRMLSLSALMAHITRANNGASLPGQTPWYFRGEAVGHLAPAAVPLASQHFGPALDAQNSDQLDALCNDIRDQIATRWHTEAFGLYTLSDQRMVATVPRGCVPYLGIQAFGVHANGFVREHGELKMWVAKRSQTKPTFPGQWDNMVGGGLTAGMSPDDVLAKEAEEEAALDMSRAISVQPAGILSYCHASDGGLRNNALYLYDIEVPAGWTPTPNDGEVERFELWDMPRLRACIEHTCDFKYNCNLVIMDFMLRHGVIDANEPGYERLKSALNERFQAA</sequence>